<dbReference type="RefSeq" id="WP_272748502.1">
    <property type="nucleotide sequence ID" value="NZ_JAQQKX010000009.1"/>
</dbReference>
<dbReference type="Pfam" id="PF08811">
    <property type="entry name" value="DUF1800"/>
    <property type="match status" value="1"/>
</dbReference>
<proteinExistence type="predicted"/>
<gene>
    <name evidence="1" type="ORF">PQU92_12235</name>
</gene>
<reference evidence="1 2" key="1">
    <citation type="submission" date="2023-01" db="EMBL/GenBank/DDBJ databases">
        <title>Novel species of the genus Asticcacaulis isolated from rivers.</title>
        <authorList>
            <person name="Lu H."/>
        </authorList>
    </citation>
    <scope>NUCLEOTIDE SEQUENCE [LARGE SCALE GENOMIC DNA]</scope>
    <source>
        <strain evidence="1 2">BYS171W</strain>
    </source>
</reference>
<evidence type="ECO:0000313" key="2">
    <source>
        <dbReference type="Proteomes" id="UP001214854"/>
    </source>
</evidence>
<evidence type="ECO:0000313" key="1">
    <source>
        <dbReference type="EMBL" id="MDC7684049.1"/>
    </source>
</evidence>
<organism evidence="1 2">
    <name type="scientific">Asticcacaulis aquaticus</name>
    <dbReference type="NCBI Taxonomy" id="2984212"/>
    <lineage>
        <taxon>Bacteria</taxon>
        <taxon>Pseudomonadati</taxon>
        <taxon>Pseudomonadota</taxon>
        <taxon>Alphaproteobacteria</taxon>
        <taxon>Caulobacterales</taxon>
        <taxon>Caulobacteraceae</taxon>
        <taxon>Asticcacaulis</taxon>
    </lineage>
</organism>
<name>A0ABT5HVG6_9CAUL</name>
<dbReference type="EMBL" id="JAQQKX010000009">
    <property type="protein sequence ID" value="MDC7684049.1"/>
    <property type="molecule type" value="Genomic_DNA"/>
</dbReference>
<protein>
    <submittedName>
        <fullName evidence="1">DUF1800 family protein</fullName>
    </submittedName>
</protein>
<sequence length="493" mass="53854">MTPETRAAIAFSRFGLGVTPTGYGGALGDPQAALKAELKAPKALSAELSPIQKDLSFSTALPGSPELLVQIRDYNQARRMMREKAAEAEKPKATDNAMSNDMAGGMSNDMAKPDPKRQMADDSQKLPQAVLQAEGKARIDAWMNAPVGFHERLVMFWANHFAVSVDKGIPVRVLAGAYEREAIRPHVTGKFRDLLLAAERHPAMQTYLDNDASVGPNSQANRNAKRGLNENLAREILELHTLGVNGGYSQADVTSFAKVITGWGVARTPRALADGDSFQFNARAHEPGAHVVLGKTYSDDGERQGVRVLEDLARHPATAKHIATKLVRHFVADQPPPALVDRLAKRFTETDGDLSAVYTALIDAPESWEAPRTKFRSPQEYLIALLRATGSPLPPQRLYQTLRAMGQPLWQPPGPNGFSDMAAVWATPEGLSTRLDVTYQFADRFAAKTDPREFAESRLSGLITDATRKSVAQAETRAQGLSIVLLSPEFMRR</sequence>
<accession>A0ABT5HVG6</accession>
<dbReference type="InterPro" id="IPR014917">
    <property type="entry name" value="DUF1800"/>
</dbReference>
<dbReference type="Proteomes" id="UP001214854">
    <property type="component" value="Unassembled WGS sequence"/>
</dbReference>
<comment type="caution">
    <text evidence="1">The sequence shown here is derived from an EMBL/GenBank/DDBJ whole genome shotgun (WGS) entry which is preliminary data.</text>
</comment>
<keyword evidence="2" id="KW-1185">Reference proteome</keyword>